<dbReference type="Proteomes" id="UP000504610">
    <property type="component" value="Chromosome 4"/>
</dbReference>
<dbReference type="Pfam" id="PF13456">
    <property type="entry name" value="RVT_3"/>
    <property type="match status" value="1"/>
</dbReference>
<dbReference type="SUPFAM" id="SSF53098">
    <property type="entry name" value="Ribonuclease H-like"/>
    <property type="match status" value="2"/>
</dbReference>
<protein>
    <submittedName>
        <fullName evidence="3">Uncharacterized protein LOC108828892</fullName>
    </submittedName>
</protein>
<evidence type="ECO:0000313" key="2">
    <source>
        <dbReference type="Proteomes" id="UP000504610"/>
    </source>
</evidence>
<dbReference type="PROSITE" id="PS50879">
    <property type="entry name" value="RNASE_H_1"/>
    <property type="match status" value="1"/>
</dbReference>
<reference evidence="3" key="2">
    <citation type="submission" date="2025-08" db="UniProtKB">
        <authorList>
            <consortium name="RefSeq"/>
        </authorList>
    </citation>
    <scope>IDENTIFICATION</scope>
    <source>
        <tissue evidence="3">Leaf</tissue>
    </source>
</reference>
<dbReference type="InterPro" id="IPR041588">
    <property type="entry name" value="Integrase_H2C2"/>
</dbReference>
<keyword evidence="2" id="KW-1185">Reference proteome</keyword>
<sequence length="553" mass="63022">MGRRTQRVRYRYRPRTSAKSQVLADFLVELPTKAITNKDPNSTWLLHVDGSSSKQGYGIGIRLTSPSREILEQSFRLKFQALNNEAEYEALIAGLRLAHGLKIRNIHAYCDSQLVAKYSGEYEARDERMEAYLKLVQNLSQDFDSFALTRIPRSENMQADALAALASSSDPGLKRIIPVEFIEHPSIGPPVIINLIQDDNEDENAVKSEETLEQNEYGCDAPWLEAIRAYIIDGKLPPEKWAARKVGTQAARYVTVDGEIYKWKFSGPLMTCLEGHKARKVMEEVHAGSCGNHSGVKIKRHGYYWPTMIGDCEKFTRKCEKCQRHAPTIRQPAEELSSITSPYPFMRWDMDIVASSQVQTKTLPAGPHRFLFKMGRSRIIRKSTPTYPQCNGQAETINKTVLDGLKKRLDEKKGRWAEELEGVLWSHRTTPRRGTGETPFALVYGTECMIPAEVEFPGIRRRLLPEREEINNAMLLDNLDLVNEQRDRALTRIQNYQHAAAKYYNSNVRNRRFHLGDLVLRKVFQNTAERNAGKLGANWEGPYKIIKVVRPGS</sequence>
<dbReference type="CDD" id="cd09279">
    <property type="entry name" value="RNase_HI_like"/>
    <property type="match status" value="1"/>
</dbReference>
<organism evidence="2 3">
    <name type="scientific">Raphanus sativus</name>
    <name type="common">Radish</name>
    <name type="synonym">Raphanus raphanistrum var. sativus</name>
    <dbReference type="NCBI Taxonomy" id="3726"/>
    <lineage>
        <taxon>Eukaryota</taxon>
        <taxon>Viridiplantae</taxon>
        <taxon>Streptophyta</taxon>
        <taxon>Embryophyta</taxon>
        <taxon>Tracheophyta</taxon>
        <taxon>Spermatophyta</taxon>
        <taxon>Magnoliopsida</taxon>
        <taxon>eudicotyledons</taxon>
        <taxon>Gunneridae</taxon>
        <taxon>Pentapetalae</taxon>
        <taxon>rosids</taxon>
        <taxon>malvids</taxon>
        <taxon>Brassicales</taxon>
        <taxon>Brassicaceae</taxon>
        <taxon>Brassiceae</taxon>
        <taxon>Raphanus</taxon>
    </lineage>
</organism>
<accession>A0A9W3DKE5</accession>
<dbReference type="InterPro" id="IPR002156">
    <property type="entry name" value="RNaseH_domain"/>
</dbReference>
<evidence type="ECO:0000313" key="3">
    <source>
        <dbReference type="RefSeq" id="XP_056864096.1"/>
    </source>
</evidence>
<reference evidence="2" key="1">
    <citation type="journal article" date="2019" name="Database">
        <title>The radish genome database (RadishGD): an integrated information resource for radish genomics.</title>
        <authorList>
            <person name="Yu H.J."/>
            <person name="Baek S."/>
            <person name="Lee Y.J."/>
            <person name="Cho A."/>
            <person name="Mun J.H."/>
        </authorList>
    </citation>
    <scope>NUCLEOTIDE SEQUENCE [LARGE SCALE GENOMIC DNA]</scope>
    <source>
        <strain evidence="2">cv. WK10039</strain>
    </source>
</reference>
<dbReference type="KEGG" id="rsz:108828892"/>
<dbReference type="Pfam" id="PF17921">
    <property type="entry name" value="Integrase_H2C2"/>
    <property type="match status" value="1"/>
</dbReference>
<dbReference type="Gene3D" id="1.10.340.70">
    <property type="match status" value="1"/>
</dbReference>
<dbReference type="RefSeq" id="XP_056864096.1">
    <property type="nucleotide sequence ID" value="XM_057008116.1"/>
</dbReference>
<dbReference type="GeneID" id="108828892"/>
<dbReference type="PANTHER" id="PTHR48475:SF2">
    <property type="entry name" value="RIBONUCLEASE H"/>
    <property type="match status" value="1"/>
</dbReference>
<name>A0A9W3DKE5_RAPSA</name>
<dbReference type="GO" id="GO:0003676">
    <property type="term" value="F:nucleic acid binding"/>
    <property type="evidence" value="ECO:0007669"/>
    <property type="project" value="InterPro"/>
</dbReference>
<dbReference type="PANTHER" id="PTHR48475">
    <property type="entry name" value="RIBONUCLEASE H"/>
    <property type="match status" value="1"/>
</dbReference>
<proteinExistence type="predicted"/>
<feature type="domain" description="RNase H type-1" evidence="1">
    <location>
        <begin position="40"/>
        <end position="168"/>
    </location>
</feature>
<dbReference type="AlphaFoldDB" id="A0A9W3DKE5"/>
<dbReference type="Gene3D" id="3.30.420.10">
    <property type="entry name" value="Ribonuclease H-like superfamily/Ribonuclease H"/>
    <property type="match status" value="2"/>
</dbReference>
<gene>
    <name evidence="3" type="primary">LOC108828892</name>
</gene>
<dbReference type="GO" id="GO:0004523">
    <property type="term" value="F:RNA-DNA hybrid ribonuclease activity"/>
    <property type="evidence" value="ECO:0007669"/>
    <property type="project" value="InterPro"/>
</dbReference>
<dbReference type="InterPro" id="IPR012337">
    <property type="entry name" value="RNaseH-like_sf"/>
</dbReference>
<evidence type="ECO:0000259" key="1">
    <source>
        <dbReference type="PROSITE" id="PS50879"/>
    </source>
</evidence>
<dbReference type="OrthoDB" id="1107545at2759"/>
<dbReference type="InterPro" id="IPR036397">
    <property type="entry name" value="RNaseH_sf"/>
</dbReference>